<keyword evidence="1" id="KW-0472">Membrane</keyword>
<dbReference type="Proteomes" id="UP000031982">
    <property type="component" value="Unassembled WGS sequence"/>
</dbReference>
<evidence type="ECO:0000313" key="2">
    <source>
        <dbReference type="EMBL" id="KIL72938.1"/>
    </source>
</evidence>
<keyword evidence="1" id="KW-0812">Transmembrane</keyword>
<accession>A0ABR5ANW1</accession>
<sequence>MNLKKQERKSLQIHLMIIGGVLTALASLVICLAFFMWLSI</sequence>
<evidence type="ECO:0000256" key="1">
    <source>
        <dbReference type="SAM" id="Phobius"/>
    </source>
</evidence>
<keyword evidence="1" id="KW-1133">Transmembrane helix</keyword>
<protein>
    <submittedName>
        <fullName evidence="2">Uncharacterized protein</fullName>
    </submittedName>
</protein>
<proteinExistence type="predicted"/>
<dbReference type="EMBL" id="JXLP01000030">
    <property type="protein sequence ID" value="KIL72938.1"/>
    <property type="molecule type" value="Genomic_DNA"/>
</dbReference>
<name>A0ABR5ANW1_BACBA</name>
<feature type="transmembrane region" description="Helical" evidence="1">
    <location>
        <begin position="12"/>
        <end position="38"/>
    </location>
</feature>
<keyword evidence="3" id="KW-1185">Reference proteome</keyword>
<reference evidence="2 3" key="1">
    <citation type="submission" date="2015-01" db="EMBL/GenBank/DDBJ databases">
        <title>Genome Assembly of Bacillus badius MTCC 1458.</title>
        <authorList>
            <person name="Verma A."/>
            <person name="Khatri I."/>
            <person name="Mual P."/>
            <person name="Subramanian S."/>
            <person name="Krishnamurthi S."/>
        </authorList>
    </citation>
    <scope>NUCLEOTIDE SEQUENCE [LARGE SCALE GENOMIC DNA]</scope>
    <source>
        <strain evidence="2 3">MTCC 1458</strain>
    </source>
</reference>
<organism evidence="2 3">
    <name type="scientific">Bacillus badius</name>
    <dbReference type="NCBI Taxonomy" id="1455"/>
    <lineage>
        <taxon>Bacteria</taxon>
        <taxon>Bacillati</taxon>
        <taxon>Bacillota</taxon>
        <taxon>Bacilli</taxon>
        <taxon>Bacillales</taxon>
        <taxon>Bacillaceae</taxon>
        <taxon>Pseudobacillus</taxon>
    </lineage>
</organism>
<gene>
    <name evidence="2" type="ORF">SD77_3411</name>
</gene>
<evidence type="ECO:0000313" key="3">
    <source>
        <dbReference type="Proteomes" id="UP000031982"/>
    </source>
</evidence>
<comment type="caution">
    <text evidence="2">The sequence shown here is derived from an EMBL/GenBank/DDBJ whole genome shotgun (WGS) entry which is preliminary data.</text>
</comment>